<dbReference type="Proteomes" id="UP000245754">
    <property type="component" value="Unassembled WGS sequence"/>
</dbReference>
<accession>A0A316F2A5</accession>
<dbReference type="Gene3D" id="2.40.160.180">
    <property type="entry name" value="Carbohydrate-selective porin OprB"/>
    <property type="match status" value="1"/>
</dbReference>
<protein>
    <submittedName>
        <fullName evidence="3">Carbohydrate-selective porin (OprB family)</fullName>
    </submittedName>
</protein>
<dbReference type="PROSITE" id="PS00430">
    <property type="entry name" value="TONB_DEPENDENT_REC_1"/>
    <property type="match status" value="1"/>
</dbReference>
<reference evidence="3 4" key="1">
    <citation type="submission" date="2018-05" db="EMBL/GenBank/DDBJ databases">
        <title>Genomic Encyclopedia of Type Strains, Phase IV (KMG-V): Genome sequencing to study the core and pangenomes of soil and plant-associated prokaryotes.</title>
        <authorList>
            <person name="Whitman W."/>
        </authorList>
    </citation>
    <scope>NUCLEOTIDE SEQUENCE [LARGE SCALE GENOMIC DNA]</scope>
    <source>
        <strain evidence="3 4">SLV-132</strain>
    </source>
</reference>
<comment type="caution">
    <text evidence="3">The sequence shown here is derived from an EMBL/GenBank/DDBJ whole genome shotgun (WGS) entry which is preliminary data.</text>
</comment>
<dbReference type="AlphaFoldDB" id="A0A316F2A5"/>
<comment type="similarity">
    <text evidence="1 2">Belongs to the OprB family.</text>
</comment>
<proteinExistence type="inferred from homology"/>
<dbReference type="InterPro" id="IPR010916">
    <property type="entry name" value="TonB_box_CS"/>
</dbReference>
<dbReference type="GO" id="GO:0016020">
    <property type="term" value="C:membrane"/>
    <property type="evidence" value="ECO:0007669"/>
    <property type="project" value="InterPro"/>
</dbReference>
<gene>
    <name evidence="3" type="ORF">C7419_1011754</name>
</gene>
<evidence type="ECO:0000256" key="2">
    <source>
        <dbReference type="RuleBase" id="RU363072"/>
    </source>
</evidence>
<feature type="signal peptide" evidence="2">
    <location>
        <begin position="1"/>
        <end position="25"/>
    </location>
</feature>
<keyword evidence="4" id="KW-1185">Reference proteome</keyword>
<dbReference type="EMBL" id="QGGT01000001">
    <property type="protein sequence ID" value="PWK37868.1"/>
    <property type="molecule type" value="Genomic_DNA"/>
</dbReference>
<evidence type="ECO:0000256" key="1">
    <source>
        <dbReference type="ARBA" id="ARBA00008769"/>
    </source>
</evidence>
<keyword evidence="2" id="KW-0732">Signal</keyword>
<dbReference type="RefSeq" id="WP_109581533.1">
    <property type="nucleotide sequence ID" value="NZ_QGGT01000001.1"/>
</dbReference>
<dbReference type="InterPro" id="IPR007049">
    <property type="entry name" value="Carb-sel_porin_OprB"/>
</dbReference>
<dbReference type="GO" id="GO:0008643">
    <property type="term" value="P:carbohydrate transport"/>
    <property type="evidence" value="ECO:0007669"/>
    <property type="project" value="InterPro"/>
</dbReference>
<dbReference type="Pfam" id="PF04966">
    <property type="entry name" value="OprB"/>
    <property type="match status" value="1"/>
</dbReference>
<dbReference type="GO" id="GO:0015288">
    <property type="term" value="F:porin activity"/>
    <property type="evidence" value="ECO:0007669"/>
    <property type="project" value="InterPro"/>
</dbReference>
<dbReference type="InterPro" id="IPR038673">
    <property type="entry name" value="OprB_sf"/>
</dbReference>
<evidence type="ECO:0000313" key="3">
    <source>
        <dbReference type="EMBL" id="PWK37868.1"/>
    </source>
</evidence>
<feature type="chain" id="PRO_5016192402" evidence="2">
    <location>
        <begin position="26"/>
        <end position="462"/>
    </location>
</feature>
<evidence type="ECO:0000313" key="4">
    <source>
        <dbReference type="Proteomes" id="UP000245754"/>
    </source>
</evidence>
<name>A0A316F2A5_9BURK</name>
<sequence>MPRIVHETAALALVLCLGVSVPEQAAAADEDPTASLEEVAAASGSEISRPEETVSVHGQSTYVWQYKPAFSAAYSGPKSLVPSAEHGYSWSATISVGLRLWQGASVFLDPELIQGVAFSDSQGLGGLANAELAKAAIAHPTIYRARLFLRQEIALGNETESVDSNFHQLAGLQSKRRIVVTAGNLSVLDVFNSLEYAHDPRSEYLNTAFASHASFDFPADARGYTWGAAVEYIDGDWAVRVGRFLQPLEPNGLQLDTRVLEHYGDMLELEHGYTLLDNAGKARLLVWRNHAHMGAFNDALALADRTGGAPDVGQVRREHAKVGAGVSLEQKIGKSLGVYARGDWADDKTESYAFTEVGRSASAGAILKGGAWGRAMDSVGVAVAINGLSTAHQQYLARGGLGGFLGDGALRYGPEQICEVFYSLAVERHLFVSPDFQYIRHPGYNRDRGPARFYGVRVHAQF</sequence>
<organism evidence="3 4">
    <name type="scientific">Cupriavidus plantarum</name>
    <dbReference type="NCBI Taxonomy" id="942865"/>
    <lineage>
        <taxon>Bacteria</taxon>
        <taxon>Pseudomonadati</taxon>
        <taxon>Pseudomonadota</taxon>
        <taxon>Betaproteobacteria</taxon>
        <taxon>Burkholderiales</taxon>
        <taxon>Burkholderiaceae</taxon>
        <taxon>Cupriavidus</taxon>
    </lineage>
</organism>